<evidence type="ECO:0000259" key="5">
    <source>
        <dbReference type="SMART" id="SM00941"/>
    </source>
</evidence>
<feature type="domain" description="Pyrimidine nucleoside phosphorylase C-terminal" evidence="5">
    <location>
        <begin position="349"/>
        <end position="424"/>
    </location>
</feature>
<dbReference type="PIRSF" id="PIRSF000478">
    <property type="entry name" value="TP_PyNP"/>
    <property type="match status" value="1"/>
</dbReference>
<comment type="similarity">
    <text evidence="1">Belongs to the thymidine/pyrimidine-nucleoside phosphorylase family.</text>
</comment>
<dbReference type="OrthoDB" id="9763887at2"/>
<dbReference type="SUPFAM" id="SSF52418">
    <property type="entry name" value="Nucleoside phosphorylase/phosphoribosyltransferase catalytic domain"/>
    <property type="match status" value="1"/>
</dbReference>
<dbReference type="PANTHER" id="PTHR10515">
    <property type="entry name" value="THYMIDINE PHOSPHORYLASE"/>
    <property type="match status" value="1"/>
</dbReference>
<dbReference type="PANTHER" id="PTHR10515:SF0">
    <property type="entry name" value="THYMIDINE PHOSPHORYLASE"/>
    <property type="match status" value="1"/>
</dbReference>
<reference evidence="6 7" key="1">
    <citation type="submission" date="2018-01" db="EMBL/GenBank/DDBJ databases">
        <title>Draft genome sequence of Jishengella endophytica.</title>
        <authorList>
            <person name="Sahin N."/>
            <person name="Ay H."/>
            <person name="Saygin H."/>
        </authorList>
    </citation>
    <scope>NUCLEOTIDE SEQUENCE [LARGE SCALE GENOMIC DNA]</scope>
    <source>
        <strain evidence="6 7">DSM 45430</strain>
    </source>
</reference>
<accession>A0A2W2CJ14</accession>
<dbReference type="Gene3D" id="1.20.970.10">
    <property type="entry name" value="Transferase, Pyrimidine Nucleoside Phosphorylase, Chain C"/>
    <property type="match status" value="1"/>
</dbReference>
<dbReference type="FunFam" id="3.40.1030.10:FF:000003">
    <property type="entry name" value="Pyrimidine-nucleoside phosphorylase"/>
    <property type="match status" value="1"/>
</dbReference>
<evidence type="ECO:0000256" key="3">
    <source>
        <dbReference type="ARBA" id="ARBA00022676"/>
    </source>
</evidence>
<dbReference type="GO" id="GO:0009032">
    <property type="term" value="F:thymidine phosphorylase activity"/>
    <property type="evidence" value="ECO:0007669"/>
    <property type="project" value="TreeGrafter"/>
</dbReference>
<dbReference type="InterPro" id="IPR017459">
    <property type="entry name" value="Glycosyl_Trfase_fam3_N_dom"/>
</dbReference>
<name>A0A2W2CJ14_9ACTN</name>
<comment type="caution">
    <text evidence="6">The sequence shown here is derived from an EMBL/GenBank/DDBJ whole genome shotgun (WGS) entry which is preliminary data.</text>
</comment>
<dbReference type="EMBL" id="POTX01000024">
    <property type="protein sequence ID" value="PZF99395.1"/>
    <property type="molecule type" value="Genomic_DNA"/>
</dbReference>
<dbReference type="AlphaFoldDB" id="A0A2W2CJ14"/>
<keyword evidence="3" id="KW-0328">Glycosyltransferase</keyword>
<protein>
    <submittedName>
        <fullName evidence="6">Thymidine phosphorylase</fullName>
    </submittedName>
</protein>
<dbReference type="InterPro" id="IPR036320">
    <property type="entry name" value="Glycosyl_Trfase_fam3_N_dom_sf"/>
</dbReference>
<dbReference type="InterPro" id="IPR035902">
    <property type="entry name" value="Nuc_phospho_transferase"/>
</dbReference>
<keyword evidence="4" id="KW-0808">Transferase</keyword>
<dbReference type="InterPro" id="IPR013102">
    <property type="entry name" value="PYNP_C"/>
</dbReference>
<dbReference type="GO" id="GO:0004645">
    <property type="term" value="F:1,4-alpha-oligoglucan phosphorylase activity"/>
    <property type="evidence" value="ECO:0007669"/>
    <property type="project" value="InterPro"/>
</dbReference>
<dbReference type="Gene3D" id="3.40.1030.10">
    <property type="entry name" value="Nucleoside phosphorylase/phosphoribosyltransferase catalytic domain"/>
    <property type="match status" value="1"/>
</dbReference>
<dbReference type="SMART" id="SM00941">
    <property type="entry name" value="PYNP_C"/>
    <property type="match status" value="1"/>
</dbReference>
<organism evidence="6 7">
    <name type="scientific">Micromonospora endophytica</name>
    <dbReference type="NCBI Taxonomy" id="515350"/>
    <lineage>
        <taxon>Bacteria</taxon>
        <taxon>Bacillati</taxon>
        <taxon>Actinomycetota</taxon>
        <taxon>Actinomycetes</taxon>
        <taxon>Micromonosporales</taxon>
        <taxon>Micromonosporaceae</taxon>
        <taxon>Micromonospora</taxon>
    </lineage>
</organism>
<dbReference type="RefSeq" id="WP_111242205.1">
    <property type="nucleotide sequence ID" value="NZ_POTX01000024.1"/>
</dbReference>
<evidence type="ECO:0000256" key="2">
    <source>
        <dbReference type="ARBA" id="ARBA00011738"/>
    </source>
</evidence>
<evidence type="ECO:0000256" key="4">
    <source>
        <dbReference type="ARBA" id="ARBA00022679"/>
    </source>
</evidence>
<proteinExistence type="inferred from homology"/>
<dbReference type="SUPFAM" id="SSF54680">
    <property type="entry name" value="Pyrimidine nucleoside phosphorylase C-terminal domain"/>
    <property type="match status" value="1"/>
</dbReference>
<evidence type="ECO:0000313" key="7">
    <source>
        <dbReference type="Proteomes" id="UP000248627"/>
    </source>
</evidence>
<dbReference type="InterPro" id="IPR000053">
    <property type="entry name" value="Thymidine/pyrmidine_PPase"/>
</dbReference>
<dbReference type="Gene3D" id="3.90.1170.30">
    <property type="entry name" value="Pyrimidine nucleoside phosphorylase-like, C-terminal domain"/>
    <property type="match status" value="1"/>
</dbReference>
<dbReference type="Pfam" id="PF00591">
    <property type="entry name" value="Glycos_transf_3"/>
    <property type="match status" value="1"/>
</dbReference>
<dbReference type="SUPFAM" id="SSF47648">
    <property type="entry name" value="Nucleoside phosphorylase/phosphoribosyltransferase N-terminal domain"/>
    <property type="match status" value="1"/>
</dbReference>
<dbReference type="Pfam" id="PF07831">
    <property type="entry name" value="PYNP_C"/>
    <property type="match status" value="1"/>
</dbReference>
<dbReference type="GO" id="GO:0006206">
    <property type="term" value="P:pyrimidine nucleobase metabolic process"/>
    <property type="evidence" value="ECO:0007669"/>
    <property type="project" value="InterPro"/>
</dbReference>
<sequence>MTARPAVDPLAVINRKRAGGRLTDADITGMVTGYMTGQIPDYQAAAWLMAIACQGMDAEEAVALTQAMIGPTRLHVRAGAFVADKHSTGGVGDKTTLVLAPLLAAVGIPLAKMSGRGLGHAGGTIDKLAAIPELRLPDTPIGIQDALRTVGFAIAGQTPDLAPGDHALYQLRDVTGTVESIPLIAASIMSKKIAAGASLVVLDVKTGSGALLHDQADALTLAQLMVDIGARVGLTTRAVVSDMNQPLGHAIGNALEVAEAIAALRGQHIPGLVPLVLHLATLIAIEAWPHRTPDEIREELTAALSDGRAHTALRRWVDHHGGDPVVIDRPDRLPRAAEVTTVTAPVAGWVSNIDTKALGYLSQYLGAGRTRLHQPIDSAVGLWLHVHIGQHVTAGAPLIDLHLPAASADVDDLHRKATEAVAVSSTATDSPPLIHYSL</sequence>
<dbReference type="NCBIfam" id="TIGR02644">
    <property type="entry name" value="Y_phosphoryl"/>
    <property type="match status" value="1"/>
</dbReference>
<dbReference type="InterPro" id="IPR000312">
    <property type="entry name" value="Glycosyl_Trfase_fam3"/>
</dbReference>
<keyword evidence="7" id="KW-1185">Reference proteome</keyword>
<gene>
    <name evidence="6" type="ORF">C1I93_05920</name>
</gene>
<dbReference type="Pfam" id="PF02885">
    <property type="entry name" value="Glycos_trans_3N"/>
    <property type="match status" value="1"/>
</dbReference>
<dbReference type="GO" id="GO:0005829">
    <property type="term" value="C:cytosol"/>
    <property type="evidence" value="ECO:0007669"/>
    <property type="project" value="TreeGrafter"/>
</dbReference>
<dbReference type="NCBIfam" id="NF004490">
    <property type="entry name" value="PRK05820.1"/>
    <property type="match status" value="1"/>
</dbReference>
<evidence type="ECO:0000313" key="6">
    <source>
        <dbReference type="EMBL" id="PZF99395.1"/>
    </source>
</evidence>
<comment type="subunit">
    <text evidence="2">Homodimer.</text>
</comment>
<dbReference type="InterPro" id="IPR036566">
    <property type="entry name" value="PYNP-like_C_sf"/>
</dbReference>
<dbReference type="Proteomes" id="UP000248627">
    <property type="component" value="Unassembled WGS sequence"/>
</dbReference>
<dbReference type="GO" id="GO:0006213">
    <property type="term" value="P:pyrimidine nucleoside metabolic process"/>
    <property type="evidence" value="ECO:0007669"/>
    <property type="project" value="InterPro"/>
</dbReference>
<evidence type="ECO:0000256" key="1">
    <source>
        <dbReference type="ARBA" id="ARBA00006915"/>
    </source>
</evidence>
<dbReference type="InterPro" id="IPR018090">
    <property type="entry name" value="Pyrmidine_PPas_bac/euk"/>
</dbReference>